<evidence type="ECO:0000313" key="2">
    <source>
        <dbReference type="EMBL" id="CAB4218744.1"/>
    </source>
</evidence>
<reference evidence="1" key="1">
    <citation type="submission" date="2020-04" db="EMBL/GenBank/DDBJ databases">
        <authorList>
            <person name="Chiriac C."/>
            <person name="Salcher M."/>
            <person name="Ghai R."/>
            <person name="Kavagutti S V."/>
        </authorList>
    </citation>
    <scope>NUCLEOTIDE SEQUENCE</scope>
</reference>
<accession>A0A6J5M0B3</accession>
<dbReference type="EMBL" id="LR797466">
    <property type="protein sequence ID" value="CAB4218744.1"/>
    <property type="molecule type" value="Genomic_DNA"/>
</dbReference>
<sequence length="124" mass="13925">MFGCASFNTTPVEKLATVHLCFELITGSQSRGVAISEELNFRGERCEKYQEQISWMIEAEAKRSAALRAAIINMSNNFNANSPIDTYIASQKALQPQPVPVFKMPKMVNCNSYRMGNMTNTQCY</sequence>
<gene>
    <name evidence="2" type="ORF">UFOVP1607_39</name>
    <name evidence="1" type="ORF">UFOVP352_23</name>
</gene>
<proteinExistence type="predicted"/>
<name>A0A6J5M0B3_9CAUD</name>
<protein>
    <submittedName>
        <fullName evidence="1">Uncharacterized protein</fullName>
    </submittedName>
</protein>
<dbReference type="EMBL" id="LR796365">
    <property type="protein sequence ID" value="CAB4139691.1"/>
    <property type="molecule type" value="Genomic_DNA"/>
</dbReference>
<evidence type="ECO:0000313" key="1">
    <source>
        <dbReference type="EMBL" id="CAB4139691.1"/>
    </source>
</evidence>
<organism evidence="1">
    <name type="scientific">uncultured Caudovirales phage</name>
    <dbReference type="NCBI Taxonomy" id="2100421"/>
    <lineage>
        <taxon>Viruses</taxon>
        <taxon>Duplodnaviria</taxon>
        <taxon>Heunggongvirae</taxon>
        <taxon>Uroviricota</taxon>
        <taxon>Caudoviricetes</taxon>
        <taxon>Peduoviridae</taxon>
        <taxon>Maltschvirus</taxon>
        <taxon>Maltschvirus maltsch</taxon>
    </lineage>
</organism>